<proteinExistence type="predicted"/>
<sequence>MSGDRISRGPLRRRCGPVAGVARTDFFRRRRGQRRCYATRGRGDVQGRGGRGGMRGGSACWGERRLKKEARVAETIWVVRLGLVLGLLGLGL</sequence>
<name>A0A5D2N6X5_GOSTO</name>
<evidence type="ECO:0000313" key="1">
    <source>
        <dbReference type="EMBL" id="TYH99022.1"/>
    </source>
</evidence>
<gene>
    <name evidence="1" type="ORF">ES332_A11G038200v1</name>
</gene>
<dbReference type="Proteomes" id="UP000322667">
    <property type="component" value="Chromosome A11"/>
</dbReference>
<reference evidence="1 2" key="1">
    <citation type="submission" date="2019-07" db="EMBL/GenBank/DDBJ databases">
        <title>WGS assembly of Gossypium tomentosum.</title>
        <authorList>
            <person name="Chen Z.J."/>
            <person name="Sreedasyam A."/>
            <person name="Ando A."/>
            <person name="Song Q."/>
            <person name="De L."/>
            <person name="Hulse-Kemp A."/>
            <person name="Ding M."/>
            <person name="Ye W."/>
            <person name="Kirkbride R."/>
            <person name="Jenkins J."/>
            <person name="Plott C."/>
            <person name="Lovell J."/>
            <person name="Lin Y.-M."/>
            <person name="Vaughn R."/>
            <person name="Liu B."/>
            <person name="Li W."/>
            <person name="Simpson S."/>
            <person name="Scheffler B."/>
            <person name="Saski C."/>
            <person name="Grover C."/>
            <person name="Hu G."/>
            <person name="Conover J."/>
            <person name="Carlson J."/>
            <person name="Shu S."/>
            <person name="Boston L."/>
            <person name="Williams M."/>
            <person name="Peterson D."/>
            <person name="Mcgee K."/>
            <person name="Jones D."/>
            <person name="Wendel J."/>
            <person name="Stelly D."/>
            <person name="Grimwood J."/>
            <person name="Schmutz J."/>
        </authorList>
    </citation>
    <scope>NUCLEOTIDE SEQUENCE [LARGE SCALE GENOMIC DNA]</scope>
    <source>
        <strain evidence="1">7179.01</strain>
    </source>
</reference>
<accession>A0A5D2N6X5</accession>
<dbReference type="AlphaFoldDB" id="A0A5D2N6X5"/>
<organism evidence="1 2">
    <name type="scientific">Gossypium tomentosum</name>
    <name type="common">Hawaiian cotton</name>
    <name type="synonym">Gossypium sandvicense</name>
    <dbReference type="NCBI Taxonomy" id="34277"/>
    <lineage>
        <taxon>Eukaryota</taxon>
        <taxon>Viridiplantae</taxon>
        <taxon>Streptophyta</taxon>
        <taxon>Embryophyta</taxon>
        <taxon>Tracheophyta</taxon>
        <taxon>Spermatophyta</taxon>
        <taxon>Magnoliopsida</taxon>
        <taxon>eudicotyledons</taxon>
        <taxon>Gunneridae</taxon>
        <taxon>Pentapetalae</taxon>
        <taxon>rosids</taxon>
        <taxon>malvids</taxon>
        <taxon>Malvales</taxon>
        <taxon>Malvaceae</taxon>
        <taxon>Malvoideae</taxon>
        <taxon>Gossypium</taxon>
    </lineage>
</organism>
<keyword evidence="2" id="KW-1185">Reference proteome</keyword>
<protein>
    <submittedName>
        <fullName evidence="1">Uncharacterized protein</fullName>
    </submittedName>
</protein>
<dbReference type="EMBL" id="CM017620">
    <property type="protein sequence ID" value="TYH99022.1"/>
    <property type="molecule type" value="Genomic_DNA"/>
</dbReference>
<evidence type="ECO:0000313" key="2">
    <source>
        <dbReference type="Proteomes" id="UP000322667"/>
    </source>
</evidence>